<protein>
    <submittedName>
        <fullName evidence="2">Uncharacterized protein</fullName>
    </submittedName>
</protein>
<gene>
    <name evidence="2" type="ORF">HII31_02830</name>
</gene>
<feature type="region of interest" description="Disordered" evidence="1">
    <location>
        <begin position="111"/>
        <end position="141"/>
    </location>
</feature>
<accession>A0A8H6RR41</accession>
<evidence type="ECO:0000256" key="1">
    <source>
        <dbReference type="SAM" id="MobiDB-lite"/>
    </source>
</evidence>
<comment type="caution">
    <text evidence="2">The sequence shown here is derived from an EMBL/GenBank/DDBJ whole genome shotgun (WGS) entry which is preliminary data.</text>
</comment>
<evidence type="ECO:0000313" key="3">
    <source>
        <dbReference type="Proteomes" id="UP000660729"/>
    </source>
</evidence>
<sequence length="221" mass="24015">MASPNSSAKGTEVAAAMPAQAADSPSLPLYVLIPPSPLFAAHGSLFVPDTSSFDIISRRQEDSSTGRRIHVSGDRLNGFHLEIIRNYDINKHKAVGTRRFKIGLIPSRCLSRDEAQGPSDAGNAIQKDDEEGGGNVDNRPTDDFERAVLEIEAPGPSLNSAQSAVGSDGRRMKAEVKDCQWWVREVVRHIFEQGLLMPLNDSFGVQDSKGPLEMVESLPVH</sequence>
<dbReference type="Pfam" id="PF20174">
    <property type="entry name" value="DUF6540"/>
    <property type="match status" value="1"/>
</dbReference>
<evidence type="ECO:0000313" key="2">
    <source>
        <dbReference type="EMBL" id="KAF7195813.1"/>
    </source>
</evidence>
<reference evidence="2" key="1">
    <citation type="submission" date="2020-04" db="EMBL/GenBank/DDBJ databases">
        <title>Draft genome resource of the tomato pathogen Pseudocercospora fuligena.</title>
        <authorList>
            <person name="Zaccaron A."/>
        </authorList>
    </citation>
    <scope>NUCLEOTIDE SEQUENCE</scope>
    <source>
        <strain evidence="2">PF001</strain>
    </source>
</reference>
<dbReference type="InterPro" id="IPR046670">
    <property type="entry name" value="DUF6540"/>
</dbReference>
<dbReference type="OrthoDB" id="2999773at2759"/>
<dbReference type="Proteomes" id="UP000660729">
    <property type="component" value="Unassembled WGS sequence"/>
</dbReference>
<name>A0A8H6RR41_9PEZI</name>
<dbReference type="EMBL" id="JABCIY010000036">
    <property type="protein sequence ID" value="KAF7195813.1"/>
    <property type="molecule type" value="Genomic_DNA"/>
</dbReference>
<keyword evidence="3" id="KW-1185">Reference proteome</keyword>
<organism evidence="2 3">
    <name type="scientific">Pseudocercospora fuligena</name>
    <dbReference type="NCBI Taxonomy" id="685502"/>
    <lineage>
        <taxon>Eukaryota</taxon>
        <taxon>Fungi</taxon>
        <taxon>Dikarya</taxon>
        <taxon>Ascomycota</taxon>
        <taxon>Pezizomycotina</taxon>
        <taxon>Dothideomycetes</taxon>
        <taxon>Dothideomycetidae</taxon>
        <taxon>Mycosphaerellales</taxon>
        <taxon>Mycosphaerellaceae</taxon>
        <taxon>Pseudocercospora</taxon>
    </lineage>
</organism>
<proteinExistence type="predicted"/>
<dbReference type="AlphaFoldDB" id="A0A8H6RR41"/>